<dbReference type="Proteomes" id="UP000759131">
    <property type="component" value="Unassembled WGS sequence"/>
</dbReference>
<dbReference type="SUPFAM" id="SSF51735">
    <property type="entry name" value="NAD(P)-binding Rossmann-fold domains"/>
    <property type="match status" value="1"/>
</dbReference>
<dbReference type="AlphaFoldDB" id="A0A7R9QE79"/>
<dbReference type="PANTHER" id="PTHR43639:SF1">
    <property type="entry name" value="SHORT-CHAIN DEHYDROGENASE_REDUCTASE FAMILY PROTEIN"/>
    <property type="match status" value="1"/>
</dbReference>
<name>A0A7R9QE79_9ACAR</name>
<evidence type="ECO:0000256" key="1">
    <source>
        <dbReference type="ARBA" id="ARBA00006484"/>
    </source>
</evidence>
<dbReference type="EMBL" id="OC882137">
    <property type="protein sequence ID" value="CAD7642614.1"/>
    <property type="molecule type" value="Genomic_DNA"/>
</dbReference>
<dbReference type="OrthoDB" id="6504106at2759"/>
<dbReference type="EMBL" id="CAJPIZ010027562">
    <property type="protein sequence ID" value="CAG2119283.1"/>
    <property type="molecule type" value="Genomic_DNA"/>
</dbReference>
<dbReference type="Pfam" id="PF13561">
    <property type="entry name" value="adh_short_C2"/>
    <property type="match status" value="1"/>
</dbReference>
<organism evidence="3">
    <name type="scientific">Medioppia subpectinata</name>
    <dbReference type="NCBI Taxonomy" id="1979941"/>
    <lineage>
        <taxon>Eukaryota</taxon>
        <taxon>Metazoa</taxon>
        <taxon>Ecdysozoa</taxon>
        <taxon>Arthropoda</taxon>
        <taxon>Chelicerata</taxon>
        <taxon>Arachnida</taxon>
        <taxon>Acari</taxon>
        <taxon>Acariformes</taxon>
        <taxon>Sarcoptiformes</taxon>
        <taxon>Oribatida</taxon>
        <taxon>Brachypylina</taxon>
        <taxon>Oppioidea</taxon>
        <taxon>Oppiidae</taxon>
        <taxon>Medioppia</taxon>
    </lineage>
</organism>
<reference evidence="3" key="1">
    <citation type="submission" date="2020-11" db="EMBL/GenBank/DDBJ databases">
        <authorList>
            <person name="Tran Van P."/>
        </authorList>
    </citation>
    <scope>NUCLEOTIDE SEQUENCE</scope>
</reference>
<evidence type="ECO:0000313" key="3">
    <source>
        <dbReference type="EMBL" id="CAD7642614.1"/>
    </source>
</evidence>
<evidence type="ECO:0000313" key="4">
    <source>
        <dbReference type="Proteomes" id="UP000759131"/>
    </source>
</evidence>
<dbReference type="PANTHER" id="PTHR43639">
    <property type="entry name" value="OXIDOREDUCTASE, SHORT-CHAIN DEHYDROGENASE/REDUCTASE FAMILY (AFU_ORTHOLOGUE AFUA_5G02870)"/>
    <property type="match status" value="1"/>
</dbReference>
<evidence type="ECO:0000256" key="2">
    <source>
        <dbReference type="ARBA" id="ARBA00023002"/>
    </source>
</evidence>
<dbReference type="InterPro" id="IPR002347">
    <property type="entry name" value="SDR_fam"/>
</dbReference>
<protein>
    <submittedName>
        <fullName evidence="3">Uncharacterized protein</fullName>
    </submittedName>
</protein>
<keyword evidence="2" id="KW-0560">Oxidoreductase</keyword>
<comment type="similarity">
    <text evidence="1">Belongs to the short-chain dehydrogenases/reductases (SDR) family.</text>
</comment>
<dbReference type="InterPro" id="IPR036291">
    <property type="entry name" value="NAD(P)-bd_dom_sf"/>
</dbReference>
<sequence length="96" mass="10153">MSAYIMSKTALDMFTKCMAAELGPKGIRVNSVDPGAIKTKMPQAFYDNYAKLYPVGRYGEGSDIAHAVLYLASDESSFITGTALVADGGHLVSAAI</sequence>
<accession>A0A7R9QE79</accession>
<proteinExistence type="inferred from homology"/>
<dbReference type="PRINTS" id="PR00081">
    <property type="entry name" value="GDHRDH"/>
</dbReference>
<dbReference type="GO" id="GO:0016491">
    <property type="term" value="F:oxidoreductase activity"/>
    <property type="evidence" value="ECO:0007669"/>
    <property type="project" value="UniProtKB-KW"/>
</dbReference>
<gene>
    <name evidence="3" type="ORF">OSB1V03_LOCUS19232</name>
</gene>
<dbReference type="Gene3D" id="3.40.50.720">
    <property type="entry name" value="NAD(P)-binding Rossmann-like Domain"/>
    <property type="match status" value="1"/>
</dbReference>
<keyword evidence="4" id="KW-1185">Reference proteome</keyword>